<name>A0A446B703_9PEZI</name>
<keyword evidence="1" id="KW-0175">Coiled coil</keyword>
<accession>A0A446B703</accession>
<dbReference type="EMBL" id="OUUZ01000001">
    <property type="protein sequence ID" value="SPQ18300.1"/>
    <property type="molecule type" value="Genomic_DNA"/>
</dbReference>
<evidence type="ECO:0000256" key="2">
    <source>
        <dbReference type="SAM" id="MobiDB-lite"/>
    </source>
</evidence>
<protein>
    <submittedName>
        <fullName evidence="4">Fce281c7-ac0d-4b49-a8d2-425008d4e5d5</fullName>
    </submittedName>
</protein>
<dbReference type="InterPro" id="IPR048743">
    <property type="entry name" value="AME1"/>
</dbReference>
<gene>
    <name evidence="4" type="ORF">TT172_LOCUS719</name>
</gene>
<organism evidence="4 5">
    <name type="scientific">Thermothielavioides terrestris</name>
    <dbReference type="NCBI Taxonomy" id="2587410"/>
    <lineage>
        <taxon>Eukaryota</taxon>
        <taxon>Fungi</taxon>
        <taxon>Dikarya</taxon>
        <taxon>Ascomycota</taxon>
        <taxon>Pezizomycotina</taxon>
        <taxon>Sordariomycetes</taxon>
        <taxon>Sordariomycetidae</taxon>
        <taxon>Sordariales</taxon>
        <taxon>Chaetomiaceae</taxon>
        <taxon>Thermothielavioides</taxon>
    </lineage>
</organism>
<dbReference type="AlphaFoldDB" id="A0A446B703"/>
<feature type="compositionally biased region" description="Basic residues" evidence="2">
    <location>
        <begin position="1"/>
        <end position="16"/>
    </location>
</feature>
<dbReference type="Proteomes" id="UP000289323">
    <property type="component" value="Unassembled WGS sequence"/>
</dbReference>
<feature type="coiled-coil region" evidence="1">
    <location>
        <begin position="135"/>
        <end position="162"/>
    </location>
</feature>
<evidence type="ECO:0000313" key="4">
    <source>
        <dbReference type="EMBL" id="SPQ18300.1"/>
    </source>
</evidence>
<dbReference type="Pfam" id="PF20994">
    <property type="entry name" value="CENPU"/>
    <property type="match status" value="1"/>
</dbReference>
<feature type="region of interest" description="Disordered" evidence="2">
    <location>
        <begin position="1"/>
        <end position="55"/>
    </location>
</feature>
<sequence>MKPKSGVKKPAKKKRKPVSETDGEEESGSVPVTVQRFTKPRVTGDSAGGDHDPSAELLNGEIPFANRGGVNAVDVLSKLCEELIEAYMTKLEERGRAAEDAATRREQKTMYRALEAFQEELRTRLLEHTIALDTLHALRKRVRAAQKEKLALRDEILRIRAEREQVALRMDAIRIRHEAESKEALRHISLSSAMHDIDLAVEQGQAAPELSPAEQKKAELANLELLISRVADQACTKSDGGGALKQIREFNAFLERAAAVLEGR</sequence>
<evidence type="ECO:0000259" key="3">
    <source>
        <dbReference type="Pfam" id="PF20994"/>
    </source>
</evidence>
<evidence type="ECO:0000256" key="1">
    <source>
        <dbReference type="SAM" id="Coils"/>
    </source>
</evidence>
<evidence type="ECO:0000313" key="5">
    <source>
        <dbReference type="Proteomes" id="UP000289323"/>
    </source>
</evidence>
<feature type="domain" description="Inner kinetochore subunit AME1" evidence="3">
    <location>
        <begin position="66"/>
        <end position="256"/>
    </location>
</feature>
<proteinExistence type="predicted"/>
<reference evidence="4 5" key="1">
    <citation type="submission" date="2018-04" db="EMBL/GenBank/DDBJ databases">
        <authorList>
            <person name="Huttner S."/>
            <person name="Dainat J."/>
        </authorList>
    </citation>
    <scope>NUCLEOTIDE SEQUENCE [LARGE SCALE GENOMIC DNA]</scope>
</reference>